<gene>
    <name evidence="1" type="ORF">GCWU0000282_002267</name>
</gene>
<evidence type="ECO:0000313" key="2">
    <source>
        <dbReference type="Proteomes" id="UP000018227"/>
    </source>
</evidence>
<keyword evidence="2" id="KW-1185">Reference proteome</keyword>
<dbReference type="HOGENOM" id="CLU_122635_1_0_9"/>
<dbReference type="AlphaFoldDB" id="V2XZK6"/>
<dbReference type="Proteomes" id="UP000018227">
    <property type="component" value="Unassembled WGS sequence"/>
</dbReference>
<comment type="caution">
    <text evidence="1">The sequence shown here is derived from an EMBL/GenBank/DDBJ whole genome shotgun (WGS) entry which is preliminary data.</text>
</comment>
<protein>
    <submittedName>
        <fullName evidence="1">Uncharacterized protein</fullName>
    </submittedName>
</protein>
<sequence>MEGMRMDRLKELYEAKRAAEEVIARIDNAISSLDSASSWGLFDIFGGGMISSFIKRGKIQDANADIEEIYSSLTVLNKELEDVDMHLPAGISDTISDGAFDIWFDNIFTDIRVQGEIKDTLYELKNFRRDIISLIERLNAEIRQYQ</sequence>
<dbReference type="eggNOG" id="COG1196">
    <property type="taxonomic scope" value="Bacteria"/>
</dbReference>
<accession>V2XZK6</accession>
<name>V2XZK6_9FIRM</name>
<dbReference type="STRING" id="592026.GCWU0000282_002267"/>
<proteinExistence type="predicted"/>
<evidence type="ECO:0000313" key="1">
    <source>
        <dbReference type="EMBL" id="ESL02133.1"/>
    </source>
</evidence>
<reference evidence="1 2" key="1">
    <citation type="submission" date="2013-06" db="EMBL/GenBank/DDBJ databases">
        <authorList>
            <person name="Weinstock G."/>
            <person name="Sodergren E."/>
            <person name="Clifton S."/>
            <person name="Fulton L."/>
            <person name="Fulton B."/>
            <person name="Courtney L."/>
            <person name="Fronick C."/>
            <person name="Harrison M."/>
            <person name="Strong C."/>
            <person name="Farmer C."/>
            <person name="Delahaunty K."/>
            <person name="Markovic C."/>
            <person name="Hall O."/>
            <person name="Minx P."/>
            <person name="Tomlinson C."/>
            <person name="Mitreva M."/>
            <person name="Nelson J."/>
            <person name="Hou S."/>
            <person name="Wollam A."/>
            <person name="Pepin K.H."/>
            <person name="Johnson M."/>
            <person name="Bhonagiri V."/>
            <person name="Nash W.E."/>
            <person name="Warren W."/>
            <person name="Chinwalla A."/>
            <person name="Mardis E.R."/>
            <person name="Wilson R.K."/>
        </authorList>
    </citation>
    <scope>NUCLEOTIDE SEQUENCE [LARGE SCALE GENOMIC DNA]</scope>
    <source>
        <strain evidence="1 2">ATCC 51271</strain>
    </source>
</reference>
<organism evidence="1 2">
    <name type="scientific">Catonella morbi ATCC 51271</name>
    <dbReference type="NCBI Taxonomy" id="592026"/>
    <lineage>
        <taxon>Bacteria</taxon>
        <taxon>Bacillati</taxon>
        <taxon>Bacillota</taxon>
        <taxon>Clostridia</taxon>
        <taxon>Lachnospirales</taxon>
        <taxon>Lachnospiraceae</taxon>
        <taxon>Catonella</taxon>
    </lineage>
</organism>
<dbReference type="EMBL" id="ACIL03000016">
    <property type="protein sequence ID" value="ESL02133.1"/>
    <property type="molecule type" value="Genomic_DNA"/>
</dbReference>